<protein>
    <submittedName>
        <fullName evidence="1">Uncharacterized protein</fullName>
    </submittedName>
</protein>
<reference evidence="1" key="1">
    <citation type="submission" date="2020-10" db="EMBL/GenBank/DDBJ databases">
        <authorList>
            <person name="Gilroy R."/>
        </authorList>
    </citation>
    <scope>NUCLEOTIDE SEQUENCE</scope>
    <source>
        <strain evidence="1">CHK165-10780</strain>
    </source>
</reference>
<comment type="caution">
    <text evidence="1">The sequence shown here is derived from an EMBL/GenBank/DDBJ whole genome shotgun (WGS) entry which is preliminary data.</text>
</comment>
<dbReference type="EMBL" id="DVFU01000113">
    <property type="protein sequence ID" value="HIQ65246.1"/>
    <property type="molecule type" value="Genomic_DNA"/>
</dbReference>
<name>A0A9D0YZV3_9FIRM</name>
<evidence type="ECO:0000313" key="2">
    <source>
        <dbReference type="Proteomes" id="UP000886725"/>
    </source>
</evidence>
<dbReference type="Proteomes" id="UP000886725">
    <property type="component" value="Unassembled WGS sequence"/>
</dbReference>
<organism evidence="1 2">
    <name type="scientific">Candidatus Faecenecus gallistercoris</name>
    <dbReference type="NCBI Taxonomy" id="2840793"/>
    <lineage>
        <taxon>Bacteria</taxon>
        <taxon>Bacillati</taxon>
        <taxon>Bacillota</taxon>
        <taxon>Bacillota incertae sedis</taxon>
        <taxon>Candidatus Faecenecus</taxon>
    </lineage>
</organism>
<evidence type="ECO:0000313" key="1">
    <source>
        <dbReference type="EMBL" id="HIQ65246.1"/>
    </source>
</evidence>
<reference evidence="1" key="2">
    <citation type="journal article" date="2021" name="PeerJ">
        <title>Extensive microbial diversity within the chicken gut microbiome revealed by metagenomics and culture.</title>
        <authorList>
            <person name="Gilroy R."/>
            <person name="Ravi A."/>
            <person name="Getino M."/>
            <person name="Pursley I."/>
            <person name="Horton D.L."/>
            <person name="Alikhan N.F."/>
            <person name="Baker D."/>
            <person name="Gharbi K."/>
            <person name="Hall N."/>
            <person name="Watson M."/>
            <person name="Adriaenssens E.M."/>
            <person name="Foster-Nyarko E."/>
            <person name="Jarju S."/>
            <person name="Secka A."/>
            <person name="Antonio M."/>
            <person name="Oren A."/>
            <person name="Chaudhuri R.R."/>
            <person name="La Ragione R."/>
            <person name="Hildebrand F."/>
            <person name="Pallen M.J."/>
        </authorList>
    </citation>
    <scope>NUCLEOTIDE SEQUENCE</scope>
    <source>
        <strain evidence="1">CHK165-10780</strain>
    </source>
</reference>
<dbReference type="AlphaFoldDB" id="A0A9D0YZV3"/>
<gene>
    <name evidence="1" type="ORF">IAC85_05870</name>
</gene>
<sequence length="201" mass="23472">MTRRELERGIKAFDLQKFFLKDTSKISEYSAILVITDNQLILTENGDHGRDYHIDTLADICKIIYDIPEMGGITNWSQYMKEIERQYASNLIWARLSNENSEPIFWIIFPETITQNQYNLFATWAYNQNNISILTEVEEHLQRAFVGFRGLTETGYGLEQALDYASTLIREKEMWKPIDMNIVGKTIADFKIQKVSKKVKV</sequence>
<proteinExistence type="predicted"/>
<accession>A0A9D0YZV3</accession>